<reference evidence="1 2" key="1">
    <citation type="submission" date="2020-10" db="EMBL/GenBank/DDBJ databases">
        <title>Novel bacteriophages targeting Providencia spp. as potential agents for phage therapy.</title>
        <authorList>
            <person name="Rakov C."/>
            <person name="Alkalay-Oren S."/>
            <person name="Coppenhagen-Glazer S."/>
            <person name="Hazan R."/>
        </authorList>
    </citation>
    <scope>NUCLEOTIDE SEQUENCE [LARGE SCALE GENOMIC DNA]</scope>
</reference>
<dbReference type="EMBL" id="MW057857">
    <property type="protein sequence ID" value="QPB12209.1"/>
    <property type="molecule type" value="Genomic_DNA"/>
</dbReference>
<proteinExistence type="predicted"/>
<name>A0A873WNL8_9CAUD</name>
<dbReference type="Proteomes" id="UP000663042">
    <property type="component" value="Segment"/>
</dbReference>
<evidence type="ECO:0000313" key="2">
    <source>
        <dbReference type="Proteomes" id="UP000663042"/>
    </source>
</evidence>
<dbReference type="GeneID" id="65132556"/>
<evidence type="ECO:0000313" key="1">
    <source>
        <dbReference type="EMBL" id="QPB12209.1"/>
    </source>
</evidence>
<keyword evidence="2" id="KW-1185">Reference proteome</keyword>
<organism evidence="1 2">
    <name type="scientific">Providencia phage PSTCR5</name>
    <dbReference type="NCBI Taxonomy" id="2783547"/>
    <lineage>
        <taxon>Viruses</taxon>
        <taxon>Duplodnaviria</taxon>
        <taxon>Heunggongvirae</taxon>
        <taxon>Uroviricota</taxon>
        <taxon>Caudoviricetes</taxon>
        <taxon>Demerecviridae</taxon>
        <taxon>Priunavirus</taxon>
        <taxon>Priunavirus PSTCR5</taxon>
    </lineage>
</organism>
<dbReference type="KEGG" id="vg:65132556"/>
<dbReference type="RefSeq" id="YP_010113996.1">
    <property type="nucleotide sequence ID" value="NC_055910.1"/>
</dbReference>
<sequence>MSKYENKDLRELLYTAVDALIVRESICNDVRDFHPTEKEHAVEEILDVLMDLFKN</sequence>
<protein>
    <submittedName>
        <fullName evidence="1">Uncharacterized protein</fullName>
    </submittedName>
</protein>
<accession>A0A873WNL8</accession>